<keyword evidence="7 11" id="KW-0067">ATP-binding</keyword>
<comment type="subunit">
    <text evidence="3 11">Monomer.</text>
</comment>
<dbReference type="Pfam" id="PF05746">
    <property type="entry name" value="DALR_1"/>
    <property type="match status" value="1"/>
</dbReference>
<protein>
    <recommendedName>
        <fullName evidence="11">Arginine--tRNA ligase</fullName>
        <ecNumber evidence="11">6.1.1.19</ecNumber>
    </recommendedName>
    <alternativeName>
        <fullName evidence="11">Arginyl-tRNA synthetase</fullName>
        <shortName evidence="11">ArgRS</shortName>
    </alternativeName>
</protein>
<evidence type="ECO:0000256" key="11">
    <source>
        <dbReference type="HAMAP-Rule" id="MF_00123"/>
    </source>
</evidence>
<dbReference type="GO" id="GO:0004814">
    <property type="term" value="F:arginine-tRNA ligase activity"/>
    <property type="evidence" value="ECO:0007669"/>
    <property type="project" value="UniProtKB-UniRule"/>
</dbReference>
<reference evidence="15 16" key="1">
    <citation type="submission" date="2020-04" db="EMBL/GenBank/DDBJ databases">
        <authorList>
            <person name="Hitch T.C.A."/>
            <person name="Wylensek D."/>
            <person name="Clavel T."/>
        </authorList>
    </citation>
    <scope>NUCLEOTIDE SEQUENCE [LARGE SCALE GENOMIC DNA]</scope>
    <source>
        <strain evidence="15 16">BSM-383-APC-22F</strain>
    </source>
</reference>
<evidence type="ECO:0000256" key="4">
    <source>
        <dbReference type="ARBA" id="ARBA00022490"/>
    </source>
</evidence>
<organism evidence="15 16">
    <name type="scientific">Faecalicoccus pleomorphus</name>
    <dbReference type="NCBI Taxonomy" id="1323"/>
    <lineage>
        <taxon>Bacteria</taxon>
        <taxon>Bacillati</taxon>
        <taxon>Bacillota</taxon>
        <taxon>Erysipelotrichia</taxon>
        <taxon>Erysipelotrichales</taxon>
        <taxon>Erysipelotrichaceae</taxon>
        <taxon>Faecalicoccus</taxon>
    </lineage>
</organism>
<evidence type="ECO:0000313" key="15">
    <source>
        <dbReference type="EMBL" id="NME44157.1"/>
    </source>
</evidence>
<dbReference type="InterPro" id="IPR008909">
    <property type="entry name" value="DALR_anticod-bd"/>
</dbReference>
<dbReference type="FunFam" id="3.40.50.620:FF:000062">
    <property type="entry name" value="Arginine--tRNA ligase"/>
    <property type="match status" value="1"/>
</dbReference>
<dbReference type="Gene3D" id="3.40.50.620">
    <property type="entry name" value="HUPs"/>
    <property type="match status" value="1"/>
</dbReference>
<name>A0A7X9NH48_9FIRM</name>
<proteinExistence type="inferred from homology"/>
<dbReference type="SMART" id="SM01016">
    <property type="entry name" value="Arg_tRNA_synt_N"/>
    <property type="match status" value="1"/>
</dbReference>
<dbReference type="EC" id="6.1.1.19" evidence="11"/>
<evidence type="ECO:0000259" key="14">
    <source>
        <dbReference type="SMART" id="SM01016"/>
    </source>
</evidence>
<dbReference type="InterPro" id="IPR009080">
    <property type="entry name" value="tRNAsynth_Ia_anticodon-bd"/>
</dbReference>
<dbReference type="CDD" id="cd00671">
    <property type="entry name" value="ArgRS_core"/>
    <property type="match status" value="1"/>
</dbReference>
<evidence type="ECO:0000256" key="7">
    <source>
        <dbReference type="ARBA" id="ARBA00022840"/>
    </source>
</evidence>
<dbReference type="InterPro" id="IPR036695">
    <property type="entry name" value="Arg-tRNA-synth_N_sf"/>
</dbReference>
<comment type="caution">
    <text evidence="15">The sequence shown here is derived from an EMBL/GenBank/DDBJ whole genome shotgun (WGS) entry which is preliminary data.</text>
</comment>
<keyword evidence="8 11" id="KW-0648">Protein biosynthesis</keyword>
<dbReference type="PANTHER" id="PTHR11956">
    <property type="entry name" value="ARGINYL-TRNA SYNTHETASE"/>
    <property type="match status" value="1"/>
</dbReference>
<dbReference type="FunFam" id="1.10.730.10:FF:000008">
    <property type="entry name" value="Arginine--tRNA ligase"/>
    <property type="match status" value="1"/>
</dbReference>
<evidence type="ECO:0000259" key="13">
    <source>
        <dbReference type="SMART" id="SM00836"/>
    </source>
</evidence>
<evidence type="ECO:0000256" key="6">
    <source>
        <dbReference type="ARBA" id="ARBA00022741"/>
    </source>
</evidence>
<feature type="short sequence motif" description="'HIGH' region" evidence="11">
    <location>
        <begin position="127"/>
        <end position="137"/>
    </location>
</feature>
<dbReference type="SUPFAM" id="SSF55190">
    <property type="entry name" value="Arginyl-tRNA synthetase (ArgRS), N-terminal 'additional' domain"/>
    <property type="match status" value="1"/>
</dbReference>
<evidence type="ECO:0000313" key="16">
    <source>
        <dbReference type="Proteomes" id="UP000540014"/>
    </source>
</evidence>
<gene>
    <name evidence="11" type="primary">argS</name>
    <name evidence="15" type="ORF">HF861_04575</name>
</gene>
<evidence type="ECO:0000256" key="10">
    <source>
        <dbReference type="ARBA" id="ARBA00049339"/>
    </source>
</evidence>
<dbReference type="InterPro" id="IPR005148">
    <property type="entry name" value="Arg-tRNA-synth_N"/>
</dbReference>
<sequence>MQSIEIELKKAIQQAIQKSFDLEVSLEQIAIEIPKNKDHGDFSSNVAMQLTRTLKQNPRNIATQITEALDKESCSVSSMEIAGPGFINFTLDTNRYSKVIEEILEKKENYGQQPSNGIKVNLEYVSANPTGSLHLGHARGAAWGDSCARIMKKAGYDVTREYYVNDAGNQITNLALSLNARYRQAHGVDTEIGADGYLGDDVKEKGYALAKEYPNQYLEPTPENLNFFRKEGITFELDKIKEDLKEYRVEFDVWSSEQAIRDAGKVEEALQLLDEKGYTYRKDGALWFTTTKFGDDKDRVLQKTDGSYTYLVPDIAYHNDKFKRGFDVLVDFFGADHHGYIPRLKGSMTALGNDASKLHVDIIQMVRLVSNGEEVKMSKRLGNATTISELVESVGVDAARYFFVQRALDSHLDFDVELAKKQSNDNPVYYAQYAHARMCSIQKQAQDISLANHFERLNHEKEIELLKTLQEFNKVITESARTRQVHKVCHYIQNLASKFHSFYNACKVLDPQDIELTSQRLALVKATQIVLANALECIGVQAVESM</sequence>
<keyword evidence="4 11" id="KW-0963">Cytoplasm</keyword>
<keyword evidence="9 11" id="KW-0030">Aminoacyl-tRNA synthetase</keyword>
<evidence type="ECO:0000256" key="2">
    <source>
        <dbReference type="ARBA" id="ARBA00005594"/>
    </source>
</evidence>
<dbReference type="Gene3D" id="3.30.1360.70">
    <property type="entry name" value="Arginyl tRNA synthetase N-terminal domain"/>
    <property type="match status" value="1"/>
</dbReference>
<keyword evidence="5 11" id="KW-0436">Ligase</keyword>
<keyword evidence="6 11" id="KW-0547">Nucleotide-binding</keyword>
<dbReference type="NCBIfam" id="TIGR00456">
    <property type="entry name" value="argS"/>
    <property type="match status" value="1"/>
</dbReference>
<accession>A0A7X9NH48</accession>
<dbReference type="Pfam" id="PF03485">
    <property type="entry name" value="Arg_tRNA_synt_N"/>
    <property type="match status" value="1"/>
</dbReference>
<feature type="domain" description="Arginyl tRNA synthetase N-terminal" evidence="14">
    <location>
        <begin position="6"/>
        <end position="91"/>
    </location>
</feature>
<comment type="similarity">
    <text evidence="2 11 12">Belongs to the class-I aminoacyl-tRNA synthetase family.</text>
</comment>
<dbReference type="InterPro" id="IPR001278">
    <property type="entry name" value="Arg-tRNA-ligase"/>
</dbReference>
<dbReference type="FunFam" id="3.30.1360.70:FF:000003">
    <property type="entry name" value="Arginine--tRNA ligase"/>
    <property type="match status" value="1"/>
</dbReference>
<evidence type="ECO:0000256" key="1">
    <source>
        <dbReference type="ARBA" id="ARBA00004496"/>
    </source>
</evidence>
<dbReference type="AlphaFoldDB" id="A0A7X9NH48"/>
<dbReference type="RefSeq" id="WP_168965077.1">
    <property type="nucleotide sequence ID" value="NZ_JABAFR010000008.1"/>
</dbReference>
<dbReference type="GO" id="GO:0005524">
    <property type="term" value="F:ATP binding"/>
    <property type="evidence" value="ECO:0007669"/>
    <property type="project" value="UniProtKB-UniRule"/>
</dbReference>
<dbReference type="SMART" id="SM00836">
    <property type="entry name" value="DALR_1"/>
    <property type="match status" value="1"/>
</dbReference>
<evidence type="ECO:0000256" key="12">
    <source>
        <dbReference type="RuleBase" id="RU363038"/>
    </source>
</evidence>
<comment type="subcellular location">
    <subcellularLocation>
        <location evidence="1 11">Cytoplasm</location>
    </subcellularLocation>
</comment>
<comment type="catalytic activity">
    <reaction evidence="10 11">
        <text>tRNA(Arg) + L-arginine + ATP = L-arginyl-tRNA(Arg) + AMP + diphosphate</text>
        <dbReference type="Rhea" id="RHEA:20301"/>
        <dbReference type="Rhea" id="RHEA-COMP:9658"/>
        <dbReference type="Rhea" id="RHEA-COMP:9673"/>
        <dbReference type="ChEBI" id="CHEBI:30616"/>
        <dbReference type="ChEBI" id="CHEBI:32682"/>
        <dbReference type="ChEBI" id="CHEBI:33019"/>
        <dbReference type="ChEBI" id="CHEBI:78442"/>
        <dbReference type="ChEBI" id="CHEBI:78513"/>
        <dbReference type="ChEBI" id="CHEBI:456215"/>
        <dbReference type="EC" id="6.1.1.19"/>
    </reaction>
</comment>
<dbReference type="InterPro" id="IPR001412">
    <property type="entry name" value="aa-tRNA-synth_I_CS"/>
</dbReference>
<evidence type="ECO:0000256" key="5">
    <source>
        <dbReference type="ARBA" id="ARBA00022598"/>
    </source>
</evidence>
<evidence type="ECO:0000256" key="3">
    <source>
        <dbReference type="ARBA" id="ARBA00011245"/>
    </source>
</evidence>
<dbReference type="HAMAP" id="MF_00123">
    <property type="entry name" value="Arg_tRNA_synth"/>
    <property type="match status" value="1"/>
</dbReference>
<dbReference type="GO" id="GO:0006420">
    <property type="term" value="P:arginyl-tRNA aminoacylation"/>
    <property type="evidence" value="ECO:0007669"/>
    <property type="project" value="UniProtKB-UniRule"/>
</dbReference>
<dbReference type="Proteomes" id="UP000540014">
    <property type="component" value="Unassembled WGS sequence"/>
</dbReference>
<dbReference type="Pfam" id="PF00750">
    <property type="entry name" value="tRNA-synt_1d"/>
    <property type="match status" value="1"/>
</dbReference>
<dbReference type="PRINTS" id="PR01038">
    <property type="entry name" value="TRNASYNTHARG"/>
</dbReference>
<dbReference type="SUPFAM" id="SSF52374">
    <property type="entry name" value="Nucleotidylyl transferase"/>
    <property type="match status" value="1"/>
</dbReference>
<dbReference type="EMBL" id="JABAFR010000008">
    <property type="protein sequence ID" value="NME44157.1"/>
    <property type="molecule type" value="Genomic_DNA"/>
</dbReference>
<dbReference type="SUPFAM" id="SSF47323">
    <property type="entry name" value="Anticodon-binding domain of a subclass of class I aminoacyl-tRNA synthetases"/>
    <property type="match status" value="1"/>
</dbReference>
<feature type="domain" description="DALR anticodon binding" evidence="13">
    <location>
        <begin position="431"/>
        <end position="546"/>
    </location>
</feature>
<dbReference type="InterPro" id="IPR014729">
    <property type="entry name" value="Rossmann-like_a/b/a_fold"/>
</dbReference>
<dbReference type="GO" id="GO:0005737">
    <property type="term" value="C:cytoplasm"/>
    <property type="evidence" value="ECO:0007669"/>
    <property type="project" value="UniProtKB-SubCell"/>
</dbReference>
<evidence type="ECO:0000256" key="9">
    <source>
        <dbReference type="ARBA" id="ARBA00023146"/>
    </source>
</evidence>
<dbReference type="PROSITE" id="PS00178">
    <property type="entry name" value="AA_TRNA_LIGASE_I"/>
    <property type="match status" value="1"/>
</dbReference>
<dbReference type="PANTHER" id="PTHR11956:SF5">
    <property type="entry name" value="ARGININE--TRNA LIGASE, CYTOPLASMIC"/>
    <property type="match status" value="1"/>
</dbReference>
<dbReference type="InterPro" id="IPR035684">
    <property type="entry name" value="ArgRS_core"/>
</dbReference>
<evidence type="ECO:0000256" key="8">
    <source>
        <dbReference type="ARBA" id="ARBA00022917"/>
    </source>
</evidence>
<dbReference type="Gene3D" id="1.10.730.10">
    <property type="entry name" value="Isoleucyl-tRNA Synthetase, Domain 1"/>
    <property type="match status" value="1"/>
</dbReference>